<dbReference type="OrthoDB" id="2020926at2759"/>
<dbReference type="AlphaFoldDB" id="A0A1Y2BD51"/>
<name>A0A1Y2BD51_9FUNG</name>
<dbReference type="EMBL" id="MCGO01000071">
    <property type="protein sequence ID" value="ORY32470.1"/>
    <property type="molecule type" value="Genomic_DNA"/>
</dbReference>
<evidence type="ECO:0000313" key="3">
    <source>
        <dbReference type="Proteomes" id="UP000193642"/>
    </source>
</evidence>
<comment type="caution">
    <text evidence="2">The sequence shown here is derived from an EMBL/GenBank/DDBJ whole genome shotgun (WGS) entry which is preliminary data.</text>
</comment>
<sequence length="395" mass="44379">MQQRIYTQRTEYKSDVYINNLQCLMIIYKDKESARNPSSARVNEWITSSSLEKDPADVLLTQVSNRLDAMGLPSLHASLFQPSTTAQILPTTRTAQKHHLARVLNSLLDQLASRTQDCQNLADRVSESLSARQTLEHRISVLEADAKRGESKDWKIIQEQQDSLQTMSSQIAVLKSDLLTAKHDAEDAKHLHTQLKKRVAELESEKIGVQAELDAFRSRVEKQKRVAEATFEKVRGREVGKGGAGDRVVTEVVEVYEGRLEEVRREVAELRAFKQSVLSGKVDVTGSSFGSRGGGGGGTRVVDLDTEIASLEGSGLPTSRHFVRQGVDGEQYVVSLDSHKMIHAQKMLEEQDLQDRLEVSQRNLRETTQQAELLRLQLLENKRPQWVEQARSDLS</sequence>
<feature type="coiled-coil region" evidence="1">
    <location>
        <begin position="350"/>
        <end position="377"/>
    </location>
</feature>
<accession>A0A1Y2BD51</accession>
<dbReference type="Proteomes" id="UP000193642">
    <property type="component" value="Unassembled WGS sequence"/>
</dbReference>
<evidence type="ECO:0000256" key="1">
    <source>
        <dbReference type="SAM" id="Coils"/>
    </source>
</evidence>
<keyword evidence="1" id="KW-0175">Coiled coil</keyword>
<evidence type="ECO:0000313" key="2">
    <source>
        <dbReference type="EMBL" id="ORY32470.1"/>
    </source>
</evidence>
<proteinExistence type="predicted"/>
<protein>
    <submittedName>
        <fullName evidence="2">Uncharacterized protein</fullName>
    </submittedName>
</protein>
<gene>
    <name evidence="2" type="ORF">BCR33DRAFT_535915</name>
</gene>
<keyword evidence="3" id="KW-1185">Reference proteome</keyword>
<organism evidence="2 3">
    <name type="scientific">Rhizoclosmatium globosum</name>
    <dbReference type="NCBI Taxonomy" id="329046"/>
    <lineage>
        <taxon>Eukaryota</taxon>
        <taxon>Fungi</taxon>
        <taxon>Fungi incertae sedis</taxon>
        <taxon>Chytridiomycota</taxon>
        <taxon>Chytridiomycota incertae sedis</taxon>
        <taxon>Chytridiomycetes</taxon>
        <taxon>Chytridiales</taxon>
        <taxon>Chytriomycetaceae</taxon>
        <taxon>Rhizoclosmatium</taxon>
    </lineage>
</organism>
<feature type="coiled-coil region" evidence="1">
    <location>
        <begin position="132"/>
        <end position="219"/>
    </location>
</feature>
<reference evidence="2 3" key="1">
    <citation type="submission" date="2016-07" db="EMBL/GenBank/DDBJ databases">
        <title>Pervasive Adenine N6-methylation of Active Genes in Fungi.</title>
        <authorList>
            <consortium name="DOE Joint Genome Institute"/>
            <person name="Mondo S.J."/>
            <person name="Dannebaum R.O."/>
            <person name="Kuo R.C."/>
            <person name="Labutti K."/>
            <person name="Haridas S."/>
            <person name="Kuo A."/>
            <person name="Salamov A."/>
            <person name="Ahrendt S.R."/>
            <person name="Lipzen A."/>
            <person name="Sullivan W."/>
            <person name="Andreopoulos W.B."/>
            <person name="Clum A."/>
            <person name="Lindquist E."/>
            <person name="Daum C."/>
            <person name="Ramamoorthy G.K."/>
            <person name="Gryganskyi A."/>
            <person name="Culley D."/>
            <person name="Magnuson J.K."/>
            <person name="James T.Y."/>
            <person name="O'Malley M.A."/>
            <person name="Stajich J.E."/>
            <person name="Spatafora J.W."/>
            <person name="Visel A."/>
            <person name="Grigoriev I.V."/>
        </authorList>
    </citation>
    <scope>NUCLEOTIDE SEQUENCE [LARGE SCALE GENOMIC DNA]</scope>
    <source>
        <strain evidence="2 3">JEL800</strain>
    </source>
</reference>